<proteinExistence type="inferred from homology"/>
<dbReference type="AlphaFoldDB" id="A0A0B5EIP5"/>
<evidence type="ECO:0000256" key="5">
    <source>
        <dbReference type="ARBA" id="ARBA00023136"/>
    </source>
</evidence>
<evidence type="ECO:0000256" key="2">
    <source>
        <dbReference type="ARBA" id="ARBA00022475"/>
    </source>
</evidence>
<reference evidence="11 12" key="1">
    <citation type="submission" date="2015-01" db="EMBL/GenBank/DDBJ databases">
        <title>Enhanced salinomycin production by adjusting the supply of polyketide extender units in Streptomyce albus DSM 41398.</title>
        <authorList>
            <person name="Lu C."/>
        </authorList>
    </citation>
    <scope>NUCLEOTIDE SEQUENCE [LARGE SCALE GENOMIC DNA]</scope>
    <source>
        <strain evidence="12">ATCC 21838 / DSM 41398 / FERM P-419 / JCM 4703 / NBRC 107858</strain>
    </source>
</reference>
<keyword evidence="3" id="KW-0328">Glycosyltransferase</keyword>
<dbReference type="PANTHER" id="PTHR43646:SF2">
    <property type="entry name" value="GLYCOSYLTRANSFERASE 2-LIKE DOMAIN-CONTAINING PROTEIN"/>
    <property type="match status" value="1"/>
</dbReference>
<evidence type="ECO:0000256" key="3">
    <source>
        <dbReference type="ARBA" id="ARBA00022676"/>
    </source>
</evidence>
<keyword evidence="4 11" id="KW-0808">Transferase</keyword>
<accession>A0A0B5EIP5</accession>
<evidence type="ECO:0000259" key="10">
    <source>
        <dbReference type="Pfam" id="PF00535"/>
    </source>
</evidence>
<feature type="domain" description="Glycosyltransferase 2-like" evidence="10">
    <location>
        <begin position="10"/>
        <end position="176"/>
    </location>
</feature>
<dbReference type="KEGG" id="sals:SLNWT_0948"/>
<evidence type="ECO:0000256" key="7">
    <source>
        <dbReference type="ARBA" id="ARBA00037904"/>
    </source>
</evidence>
<evidence type="ECO:0000256" key="9">
    <source>
        <dbReference type="ARBA" id="ARBA00040345"/>
    </source>
</evidence>
<organism evidence="11 12">
    <name type="scientific">Streptomyces albus (strain ATCC 21838 / DSM 41398 / FERM P-419 / JCM 4703 / NBRC 107858)</name>
    <dbReference type="NCBI Taxonomy" id="1081613"/>
    <lineage>
        <taxon>Bacteria</taxon>
        <taxon>Bacillati</taxon>
        <taxon>Actinomycetota</taxon>
        <taxon>Actinomycetes</taxon>
        <taxon>Kitasatosporales</taxon>
        <taxon>Streptomycetaceae</taxon>
        <taxon>Streptomyces</taxon>
    </lineage>
</organism>
<evidence type="ECO:0000313" key="12">
    <source>
        <dbReference type="Proteomes" id="UP000031523"/>
    </source>
</evidence>
<name>A0A0B5EIP5_STRA4</name>
<evidence type="ECO:0000256" key="8">
    <source>
        <dbReference type="ARBA" id="ARBA00038120"/>
    </source>
</evidence>
<protein>
    <recommendedName>
        <fullName evidence="9">4,4'-diaponeurosporenoate glycosyltransferase</fullName>
    </recommendedName>
</protein>
<dbReference type="GO" id="GO:0005886">
    <property type="term" value="C:plasma membrane"/>
    <property type="evidence" value="ECO:0007669"/>
    <property type="project" value="UniProtKB-SubCell"/>
</dbReference>
<evidence type="ECO:0000313" key="11">
    <source>
        <dbReference type="EMBL" id="AJE81324.1"/>
    </source>
</evidence>
<comment type="subcellular location">
    <subcellularLocation>
        <location evidence="1">Cell membrane</location>
    </subcellularLocation>
</comment>
<comment type="pathway">
    <text evidence="7">Carotenoid biosynthesis; staphyloxanthin biosynthesis; staphyloxanthin from farnesyl diphosphate: step 4/5.</text>
</comment>
<keyword evidence="2" id="KW-1003">Cell membrane</keyword>
<gene>
    <name evidence="11" type="ORF">SLNWT_0948</name>
</gene>
<comment type="similarity">
    <text evidence="8">Belongs to the glycosyltransferase 2 family. CrtQ subfamily.</text>
</comment>
<evidence type="ECO:0000256" key="4">
    <source>
        <dbReference type="ARBA" id="ARBA00022679"/>
    </source>
</evidence>
<dbReference type="SUPFAM" id="SSF53448">
    <property type="entry name" value="Nucleotide-diphospho-sugar transferases"/>
    <property type="match status" value="1"/>
</dbReference>
<comment type="function">
    <text evidence="6">Catalyzes the glycosylation of 4,4'-diaponeurosporenoate, i.e. the esterification of glucose at the C1'' position with the carboxyl group of 4,4'-diaponeurosporenic acid, to form glycosyl-4,4'-diaponeurosporenoate. This is a step in the biosynthesis of staphyloxanthin, an orange pigment present in most staphylococci strains.</text>
</comment>
<dbReference type="Gene3D" id="3.90.550.10">
    <property type="entry name" value="Spore Coat Polysaccharide Biosynthesis Protein SpsA, Chain A"/>
    <property type="match status" value="1"/>
</dbReference>
<dbReference type="InterPro" id="IPR001173">
    <property type="entry name" value="Glyco_trans_2-like"/>
</dbReference>
<keyword evidence="12" id="KW-1185">Reference proteome</keyword>
<dbReference type="Pfam" id="PF00535">
    <property type="entry name" value="Glycos_transf_2"/>
    <property type="match status" value="1"/>
</dbReference>
<evidence type="ECO:0000256" key="6">
    <source>
        <dbReference type="ARBA" id="ARBA00037281"/>
    </source>
</evidence>
<evidence type="ECO:0000256" key="1">
    <source>
        <dbReference type="ARBA" id="ARBA00004236"/>
    </source>
</evidence>
<dbReference type="PANTHER" id="PTHR43646">
    <property type="entry name" value="GLYCOSYLTRANSFERASE"/>
    <property type="match status" value="1"/>
</dbReference>
<sequence>MTTVIDAVVVAIPAHNEAATLPETLRTLRQAQERCRRDLPIAPPLTLVVAADSCTDTSRAVAESLGAEVVEIAERSAGGARAAAVSRGLDSCGAPVEATWIATTDADCRVHPSWLVHQLTCARRNWQCVLGTVRLSATPPVKPAVRALHDAHYFAGRTGPRWHHPHVHGANFGIRADTYLRAGGFPTVPHGEDRALVDALPPRTRILRTDACPVMTSGRTTHRAPHGFGAFLHRLDQDHPKAER</sequence>
<dbReference type="CDD" id="cd00761">
    <property type="entry name" value="Glyco_tranf_GTA_type"/>
    <property type="match status" value="1"/>
</dbReference>
<dbReference type="InterPro" id="IPR029044">
    <property type="entry name" value="Nucleotide-diphossugar_trans"/>
</dbReference>
<keyword evidence="5" id="KW-0472">Membrane</keyword>
<dbReference type="GO" id="GO:0016757">
    <property type="term" value="F:glycosyltransferase activity"/>
    <property type="evidence" value="ECO:0007669"/>
    <property type="project" value="UniProtKB-KW"/>
</dbReference>
<dbReference type="Proteomes" id="UP000031523">
    <property type="component" value="Chromosome"/>
</dbReference>
<dbReference type="EMBL" id="CP010519">
    <property type="protein sequence ID" value="AJE81324.1"/>
    <property type="molecule type" value="Genomic_DNA"/>
</dbReference>